<dbReference type="AlphaFoldDB" id="A0AAV4U2X0"/>
<reference evidence="1 2" key="1">
    <citation type="submission" date="2021-06" db="EMBL/GenBank/DDBJ databases">
        <title>Caerostris extrusa draft genome.</title>
        <authorList>
            <person name="Kono N."/>
            <person name="Arakawa K."/>
        </authorList>
    </citation>
    <scope>NUCLEOTIDE SEQUENCE [LARGE SCALE GENOMIC DNA]</scope>
</reference>
<organism evidence="1 2">
    <name type="scientific">Caerostris extrusa</name>
    <name type="common">Bark spider</name>
    <name type="synonym">Caerostris bankana</name>
    <dbReference type="NCBI Taxonomy" id="172846"/>
    <lineage>
        <taxon>Eukaryota</taxon>
        <taxon>Metazoa</taxon>
        <taxon>Ecdysozoa</taxon>
        <taxon>Arthropoda</taxon>
        <taxon>Chelicerata</taxon>
        <taxon>Arachnida</taxon>
        <taxon>Araneae</taxon>
        <taxon>Araneomorphae</taxon>
        <taxon>Entelegynae</taxon>
        <taxon>Araneoidea</taxon>
        <taxon>Araneidae</taxon>
        <taxon>Caerostris</taxon>
    </lineage>
</organism>
<dbReference type="EMBL" id="BPLR01012192">
    <property type="protein sequence ID" value="GIY52096.1"/>
    <property type="molecule type" value="Genomic_DNA"/>
</dbReference>
<name>A0AAV4U2X0_CAEEX</name>
<evidence type="ECO:0000313" key="2">
    <source>
        <dbReference type="Proteomes" id="UP001054945"/>
    </source>
</evidence>
<proteinExistence type="predicted"/>
<evidence type="ECO:0000313" key="1">
    <source>
        <dbReference type="EMBL" id="GIY52096.1"/>
    </source>
</evidence>
<sequence length="130" mass="14147">MFCGSYSSSLQNTCPLKEESHHHNRFARRCFSGVHSSRFLAQGGLLCRSTEVATLSFKAHSASHREPFICVENAPVCGGAVLWRDVSHSDNGSCSLVALNFQNKDNSGSKIPMLVLNGLFRSLGETAENS</sequence>
<gene>
    <name evidence="1" type="ORF">CEXT_491691</name>
</gene>
<accession>A0AAV4U2X0</accession>
<keyword evidence="2" id="KW-1185">Reference proteome</keyword>
<protein>
    <submittedName>
        <fullName evidence="1">Uncharacterized protein</fullName>
    </submittedName>
</protein>
<comment type="caution">
    <text evidence="1">The sequence shown here is derived from an EMBL/GenBank/DDBJ whole genome shotgun (WGS) entry which is preliminary data.</text>
</comment>
<dbReference type="Proteomes" id="UP001054945">
    <property type="component" value="Unassembled WGS sequence"/>
</dbReference>